<sequence length="316" mass="35590">MEPFPLLKSMEPFSFESITTSRPLLFKVGANKREFFIHSGLVASLSKPLCRLVNGPWSESTDAVVMWENVDEATFVLFSQYAYTGDYEWPNTTILGDEGNLLQPAVPEPEPELEEPETEPEEPQTDSFRGAPAYSSASGMRKKDKKKKECFWDNDESSDEDGESSHPLALFPKRFQSVFQQLLAEKQPHTDLADRKPKRVTSEVTKCHSHSDVVLTFARLFIFADCYQIDALAGRALSNLHQSLMTSQVKDSDVVNVTAFCVNTELPQALRTVLLAYIASQASSIWAHDEFQGLIRQDSVMMYELLDMIMKAARMG</sequence>
<feature type="compositionally biased region" description="Acidic residues" evidence="1">
    <location>
        <begin position="109"/>
        <end position="124"/>
    </location>
</feature>
<organism evidence="2 3">
    <name type="scientific">Sarocladium strictum</name>
    <name type="common">Black bundle disease fungus</name>
    <name type="synonym">Acremonium strictum</name>
    <dbReference type="NCBI Taxonomy" id="5046"/>
    <lineage>
        <taxon>Eukaryota</taxon>
        <taxon>Fungi</taxon>
        <taxon>Dikarya</taxon>
        <taxon>Ascomycota</taxon>
        <taxon>Pezizomycotina</taxon>
        <taxon>Sordariomycetes</taxon>
        <taxon>Hypocreomycetidae</taxon>
        <taxon>Hypocreales</taxon>
        <taxon>Sarocladiaceae</taxon>
        <taxon>Sarocladium</taxon>
    </lineage>
</organism>
<name>A0AA39LBC2_SARSR</name>
<dbReference type="InterPro" id="IPR011333">
    <property type="entry name" value="SKP1/BTB/POZ_sf"/>
</dbReference>
<dbReference type="PANTHER" id="PTHR47843:SF2">
    <property type="entry name" value="BTB DOMAIN-CONTAINING PROTEIN"/>
    <property type="match status" value="1"/>
</dbReference>
<proteinExistence type="predicted"/>
<protein>
    <recommendedName>
        <fullName evidence="4">BTB domain-containing protein</fullName>
    </recommendedName>
</protein>
<dbReference type="Gene3D" id="3.30.710.10">
    <property type="entry name" value="Potassium Channel Kv1.1, Chain A"/>
    <property type="match status" value="1"/>
</dbReference>
<evidence type="ECO:0000313" key="3">
    <source>
        <dbReference type="Proteomes" id="UP001175261"/>
    </source>
</evidence>
<dbReference type="Proteomes" id="UP001175261">
    <property type="component" value="Unassembled WGS sequence"/>
</dbReference>
<evidence type="ECO:0000256" key="1">
    <source>
        <dbReference type="SAM" id="MobiDB-lite"/>
    </source>
</evidence>
<accession>A0AA39LBC2</accession>
<dbReference type="SUPFAM" id="SSF54695">
    <property type="entry name" value="POZ domain"/>
    <property type="match status" value="1"/>
</dbReference>
<dbReference type="EMBL" id="JAPDFR010000001">
    <property type="protein sequence ID" value="KAK0390754.1"/>
    <property type="molecule type" value="Genomic_DNA"/>
</dbReference>
<comment type="caution">
    <text evidence="2">The sequence shown here is derived from an EMBL/GenBank/DDBJ whole genome shotgun (WGS) entry which is preliminary data.</text>
</comment>
<keyword evidence="3" id="KW-1185">Reference proteome</keyword>
<feature type="region of interest" description="Disordered" evidence="1">
    <location>
        <begin position="98"/>
        <end position="142"/>
    </location>
</feature>
<evidence type="ECO:0008006" key="4">
    <source>
        <dbReference type="Google" id="ProtNLM"/>
    </source>
</evidence>
<dbReference type="PANTHER" id="PTHR47843">
    <property type="entry name" value="BTB DOMAIN-CONTAINING PROTEIN-RELATED"/>
    <property type="match status" value="1"/>
</dbReference>
<gene>
    <name evidence="2" type="ORF">NLU13_0257</name>
</gene>
<dbReference type="AlphaFoldDB" id="A0AA39LBC2"/>
<evidence type="ECO:0000313" key="2">
    <source>
        <dbReference type="EMBL" id="KAK0390754.1"/>
    </source>
</evidence>
<reference evidence="2" key="1">
    <citation type="submission" date="2022-10" db="EMBL/GenBank/DDBJ databases">
        <title>Determination and structural analysis of whole genome sequence of Sarocladium strictum F4-1.</title>
        <authorList>
            <person name="Hu L."/>
            <person name="Jiang Y."/>
        </authorList>
    </citation>
    <scope>NUCLEOTIDE SEQUENCE</scope>
    <source>
        <strain evidence="2">F4-1</strain>
    </source>
</reference>